<evidence type="ECO:0008006" key="6">
    <source>
        <dbReference type="Google" id="ProtNLM"/>
    </source>
</evidence>
<dbReference type="InterPro" id="IPR028978">
    <property type="entry name" value="Chorismate_lyase_/UTRA_dom_sf"/>
</dbReference>
<keyword evidence="1" id="KW-0963">Cytoplasm</keyword>
<dbReference type="EMBL" id="MFSR01000064">
    <property type="protein sequence ID" value="OGI38675.1"/>
    <property type="molecule type" value="Genomic_DNA"/>
</dbReference>
<accession>A0A1F6T126</accession>
<dbReference type="Gene3D" id="3.40.1410.10">
    <property type="entry name" value="Chorismate lyase-like"/>
    <property type="match status" value="1"/>
</dbReference>
<dbReference type="PANTHER" id="PTHR38683:SF1">
    <property type="entry name" value="CHORISMATE PYRUVATE-LYASE"/>
    <property type="match status" value="1"/>
</dbReference>
<dbReference type="InterPro" id="IPR007440">
    <property type="entry name" value="Chorismate--pyruvate_lyase"/>
</dbReference>
<keyword evidence="3" id="KW-0456">Lyase</keyword>
<name>A0A1F6T126_9PROT</name>
<proteinExistence type="predicted"/>
<dbReference type="AlphaFoldDB" id="A0A1F6T126"/>
<organism evidence="4 5">
    <name type="scientific">Candidatus Muproteobacteria bacterium RBG_16_64_10</name>
    <dbReference type="NCBI Taxonomy" id="1817757"/>
    <lineage>
        <taxon>Bacteria</taxon>
        <taxon>Pseudomonadati</taxon>
        <taxon>Pseudomonadota</taxon>
        <taxon>Candidatus Muproteobacteria</taxon>
    </lineage>
</organism>
<dbReference type="Pfam" id="PF04345">
    <property type="entry name" value="Chor_lyase"/>
    <property type="match status" value="1"/>
</dbReference>
<dbReference type="GO" id="GO:0005829">
    <property type="term" value="C:cytosol"/>
    <property type="evidence" value="ECO:0007669"/>
    <property type="project" value="TreeGrafter"/>
</dbReference>
<dbReference type="GO" id="GO:0006744">
    <property type="term" value="P:ubiquinone biosynthetic process"/>
    <property type="evidence" value="ECO:0007669"/>
    <property type="project" value="UniProtKB-KW"/>
</dbReference>
<dbReference type="Proteomes" id="UP000179334">
    <property type="component" value="Unassembled WGS sequence"/>
</dbReference>
<feature type="non-terminal residue" evidence="4">
    <location>
        <position position="1"/>
    </location>
</feature>
<comment type="caution">
    <text evidence="4">The sequence shown here is derived from an EMBL/GenBank/DDBJ whole genome shotgun (WGS) entry which is preliminary data.</text>
</comment>
<sequence length="135" mass="14817">LSQGWDRPRPDEAHALGMRARTHALVRQVQLLCGNEPWVYARTIIPRATLTGVERRLAHLKSRSLGAVLFTDPSMRGGGAEVVRLAPGDALYELATRALAAPPAELWGRRALFELRGKPLLVSEFFLPAIGEVCP</sequence>
<evidence type="ECO:0000256" key="1">
    <source>
        <dbReference type="ARBA" id="ARBA00022490"/>
    </source>
</evidence>
<dbReference type="GO" id="GO:0008813">
    <property type="term" value="F:chorismate lyase activity"/>
    <property type="evidence" value="ECO:0007669"/>
    <property type="project" value="InterPro"/>
</dbReference>
<keyword evidence="2" id="KW-0831">Ubiquinone biosynthesis</keyword>
<evidence type="ECO:0000313" key="4">
    <source>
        <dbReference type="EMBL" id="OGI38675.1"/>
    </source>
</evidence>
<evidence type="ECO:0000313" key="5">
    <source>
        <dbReference type="Proteomes" id="UP000179334"/>
    </source>
</evidence>
<dbReference type="SUPFAM" id="SSF64288">
    <property type="entry name" value="Chorismate lyase-like"/>
    <property type="match status" value="1"/>
</dbReference>
<evidence type="ECO:0000256" key="3">
    <source>
        <dbReference type="ARBA" id="ARBA00023239"/>
    </source>
</evidence>
<evidence type="ECO:0000256" key="2">
    <source>
        <dbReference type="ARBA" id="ARBA00022688"/>
    </source>
</evidence>
<reference evidence="4 5" key="1">
    <citation type="journal article" date="2016" name="Nat. Commun.">
        <title>Thousands of microbial genomes shed light on interconnected biogeochemical processes in an aquifer system.</title>
        <authorList>
            <person name="Anantharaman K."/>
            <person name="Brown C.T."/>
            <person name="Hug L.A."/>
            <person name="Sharon I."/>
            <person name="Castelle C.J."/>
            <person name="Probst A.J."/>
            <person name="Thomas B.C."/>
            <person name="Singh A."/>
            <person name="Wilkins M.J."/>
            <person name="Karaoz U."/>
            <person name="Brodie E.L."/>
            <person name="Williams K.H."/>
            <person name="Hubbard S.S."/>
            <person name="Banfield J.F."/>
        </authorList>
    </citation>
    <scope>NUCLEOTIDE SEQUENCE [LARGE SCALE GENOMIC DNA]</scope>
</reference>
<dbReference type="PANTHER" id="PTHR38683">
    <property type="entry name" value="CHORISMATE PYRUVATE-LYASE"/>
    <property type="match status" value="1"/>
</dbReference>
<protein>
    <recommendedName>
        <fullName evidence="6">Chorismate lyase</fullName>
    </recommendedName>
</protein>
<gene>
    <name evidence="4" type="ORF">A2V91_02865</name>
</gene>